<organism evidence="2 3">
    <name type="scientific">Sulfurospirillum tamanense</name>
    <dbReference type="NCBI Taxonomy" id="2813362"/>
    <lineage>
        <taxon>Bacteria</taxon>
        <taxon>Pseudomonadati</taxon>
        <taxon>Campylobacterota</taxon>
        <taxon>Epsilonproteobacteria</taxon>
        <taxon>Campylobacterales</taxon>
        <taxon>Sulfurospirillaceae</taxon>
        <taxon>Sulfurospirillum</taxon>
    </lineage>
</organism>
<reference evidence="2 3" key="2">
    <citation type="submission" date="2021-02" db="EMBL/GenBank/DDBJ databases">
        <title>Sulfurospirillum tamanensis sp. nov.</title>
        <authorList>
            <person name="Frolova A."/>
            <person name="Merkel A."/>
            <person name="Slobodkin A."/>
        </authorList>
    </citation>
    <scope>NUCLEOTIDE SEQUENCE [LARGE SCALE GENOMIC DNA]</scope>
    <source>
        <strain evidence="2 3">T05b</strain>
    </source>
</reference>
<feature type="signal peptide" evidence="1">
    <location>
        <begin position="1"/>
        <end position="23"/>
    </location>
</feature>
<sequence length="113" mass="13038">MKLFKPALAMLLVSSLAVVNANAIGKREQGALMGAGILLLLPTLSQNMGNLFGAQNTQPVVVHHEPVVRKEIVYVERAPQKRRYANDRYNDRRYDRHYDRYEPYTRKTIIIER</sequence>
<dbReference type="RefSeq" id="WP_205459449.1">
    <property type="nucleotide sequence ID" value="NZ_JAFHKK010000019.1"/>
</dbReference>
<reference evidence="3" key="1">
    <citation type="submission" date="2021-02" db="EMBL/GenBank/DDBJ databases">
        <title>Sulfurospirillum tamanensis sp. nov.</title>
        <authorList>
            <person name="Merkel A.Y."/>
        </authorList>
    </citation>
    <scope>NUCLEOTIDE SEQUENCE [LARGE SCALE GENOMIC DNA]</scope>
    <source>
        <strain evidence="3">T05b</strain>
    </source>
</reference>
<dbReference type="EMBL" id="JAFHKK010000019">
    <property type="protein sequence ID" value="MBN2964900.1"/>
    <property type="molecule type" value="Genomic_DNA"/>
</dbReference>
<accession>A0ABS2WTD2</accession>
<name>A0ABS2WTD2_9BACT</name>
<protein>
    <submittedName>
        <fullName evidence="2">Uncharacterized protein</fullName>
    </submittedName>
</protein>
<keyword evidence="3" id="KW-1185">Reference proteome</keyword>
<keyword evidence="1" id="KW-0732">Signal</keyword>
<feature type="chain" id="PRO_5045756235" evidence="1">
    <location>
        <begin position="24"/>
        <end position="113"/>
    </location>
</feature>
<evidence type="ECO:0000256" key="1">
    <source>
        <dbReference type="SAM" id="SignalP"/>
    </source>
</evidence>
<evidence type="ECO:0000313" key="2">
    <source>
        <dbReference type="EMBL" id="MBN2964900.1"/>
    </source>
</evidence>
<dbReference type="Proteomes" id="UP000703590">
    <property type="component" value="Unassembled WGS sequence"/>
</dbReference>
<reference evidence="2 3" key="3">
    <citation type="submission" date="2021-02" db="EMBL/GenBank/DDBJ databases">
        <authorList>
            <person name="Merkel A.Y."/>
        </authorList>
    </citation>
    <scope>NUCLEOTIDE SEQUENCE [LARGE SCALE GENOMIC DNA]</scope>
    <source>
        <strain evidence="2 3">T05b</strain>
    </source>
</reference>
<gene>
    <name evidence="2" type="ORF">JWV37_08905</name>
</gene>
<evidence type="ECO:0000313" key="3">
    <source>
        <dbReference type="Proteomes" id="UP000703590"/>
    </source>
</evidence>
<comment type="caution">
    <text evidence="2">The sequence shown here is derived from an EMBL/GenBank/DDBJ whole genome shotgun (WGS) entry which is preliminary data.</text>
</comment>
<proteinExistence type="predicted"/>